<feature type="domain" description="Myb/SANT-like" evidence="2">
    <location>
        <begin position="53"/>
        <end position="148"/>
    </location>
</feature>
<evidence type="ECO:0000256" key="1">
    <source>
        <dbReference type="SAM" id="MobiDB-lite"/>
    </source>
</evidence>
<evidence type="ECO:0000259" key="2">
    <source>
        <dbReference type="Pfam" id="PF12776"/>
    </source>
</evidence>
<dbReference type="PANTHER" id="PTHR46934">
    <property type="entry name" value="MYB_DNA-BIND_3 DOMAIN-CONTAINING PROTEIN-RELATED"/>
    <property type="match status" value="1"/>
</dbReference>
<accession>A0A3L6F5W0</accession>
<comment type="caution">
    <text evidence="3">The sequence shown here is derived from an EMBL/GenBank/DDBJ whole genome shotgun (WGS) entry which is preliminary data.</text>
</comment>
<gene>
    <name evidence="3" type="ORF">Zm00014a_006624</name>
</gene>
<dbReference type="AlphaFoldDB" id="A0A3L6F5W0"/>
<organism evidence="3">
    <name type="scientific">Zea mays</name>
    <name type="common">Maize</name>
    <dbReference type="NCBI Taxonomy" id="4577"/>
    <lineage>
        <taxon>Eukaryota</taxon>
        <taxon>Viridiplantae</taxon>
        <taxon>Streptophyta</taxon>
        <taxon>Embryophyta</taxon>
        <taxon>Tracheophyta</taxon>
        <taxon>Spermatophyta</taxon>
        <taxon>Magnoliopsida</taxon>
        <taxon>Liliopsida</taxon>
        <taxon>Poales</taxon>
        <taxon>Poaceae</taxon>
        <taxon>PACMAD clade</taxon>
        <taxon>Panicoideae</taxon>
        <taxon>Andropogonodae</taxon>
        <taxon>Andropogoneae</taxon>
        <taxon>Tripsacinae</taxon>
        <taxon>Zea</taxon>
    </lineage>
</organism>
<reference evidence="3" key="1">
    <citation type="journal article" date="2018" name="Nat. Genet.">
        <title>Extensive intraspecific gene order and gene structural variations between Mo17 and other maize genomes.</title>
        <authorList>
            <person name="Sun S."/>
            <person name="Zhou Y."/>
            <person name="Chen J."/>
            <person name="Shi J."/>
            <person name="Zhao H."/>
            <person name="Zhao H."/>
            <person name="Song W."/>
            <person name="Zhang M."/>
            <person name="Cui Y."/>
            <person name="Dong X."/>
            <person name="Liu H."/>
            <person name="Ma X."/>
            <person name="Jiao Y."/>
            <person name="Wang B."/>
            <person name="Wei X."/>
            <person name="Stein J.C."/>
            <person name="Glaubitz J.C."/>
            <person name="Lu F."/>
            <person name="Yu G."/>
            <person name="Liang C."/>
            <person name="Fengler K."/>
            <person name="Li B."/>
            <person name="Rafalski A."/>
            <person name="Schnable P.S."/>
            <person name="Ware D.H."/>
            <person name="Buckler E.S."/>
            <person name="Lai J."/>
        </authorList>
    </citation>
    <scope>NUCLEOTIDE SEQUENCE [LARGE SCALE GENOMIC DNA]</scope>
    <source>
        <tissue evidence="3">Seedling</tissue>
    </source>
</reference>
<name>A0A3L6F5W0_MAIZE</name>
<dbReference type="InterPro" id="IPR024752">
    <property type="entry name" value="Myb/SANT-like_dom"/>
</dbReference>
<dbReference type="Proteomes" id="UP000251960">
    <property type="component" value="Chromosome 4"/>
</dbReference>
<protein>
    <recommendedName>
        <fullName evidence="2">Myb/SANT-like domain-containing protein</fullName>
    </recommendedName>
</protein>
<feature type="compositionally biased region" description="Pro residues" evidence="1">
    <location>
        <begin position="11"/>
        <end position="28"/>
    </location>
</feature>
<evidence type="ECO:0000313" key="3">
    <source>
        <dbReference type="EMBL" id="PWZ28380.1"/>
    </source>
</evidence>
<dbReference type="EMBL" id="NCVQ01000005">
    <property type="protein sequence ID" value="PWZ28380.1"/>
    <property type="molecule type" value="Genomic_DNA"/>
</dbReference>
<feature type="region of interest" description="Disordered" evidence="1">
    <location>
        <begin position="201"/>
        <end position="249"/>
    </location>
</feature>
<dbReference type="Pfam" id="PF12776">
    <property type="entry name" value="Myb_DNA-bind_3"/>
    <property type="match status" value="1"/>
</dbReference>
<feature type="compositionally biased region" description="Basic and acidic residues" evidence="1">
    <location>
        <begin position="1"/>
        <end position="10"/>
    </location>
</feature>
<dbReference type="ExpressionAtlas" id="A0A3L6F5W0">
    <property type="expression patterns" value="baseline and differential"/>
</dbReference>
<feature type="compositionally biased region" description="Pro residues" evidence="1">
    <location>
        <begin position="203"/>
        <end position="216"/>
    </location>
</feature>
<proteinExistence type="predicted"/>
<sequence>MDGASDRDDLPPPPRRISGLPLPPRRPALACRPPPVLHATGSLAMAKNVSRASWNTVYEKGLVDVLLEHKDNPKFKSQNGWTVEGWNNITNKFNERYPLAHYSKQQMQDKDKELKSHYKAVRDSRKESGVGWNDSLCMIVAEPELWEKLILAHPKVAKYQKKPFPLYYSLEALHEGSVATGDLNFTSTQQMPPPSFIPVRPLNAPPGGPLAAPPSGPLATAFASATAHSNRSTSEQSHSPLHPNRNPFSMDFQEISNEAQSRHVEGGNGRKRKQSQIGAAIESFVDFKKSATSKTLEGIEEVSMEKCLDKLDRIDGFTYEDRSYAMEVFESAINREVFMKSKNHNARLLWLKRKISACRALTTIM</sequence>
<dbReference type="PANTHER" id="PTHR46934:SF13">
    <property type="entry name" value="MYB_SANT-LIKE DOMAIN-CONTAINING PROTEIN"/>
    <property type="match status" value="1"/>
</dbReference>
<feature type="compositionally biased region" description="Polar residues" evidence="1">
    <location>
        <begin position="226"/>
        <end position="239"/>
    </location>
</feature>
<feature type="region of interest" description="Disordered" evidence="1">
    <location>
        <begin position="1"/>
        <end position="28"/>
    </location>
</feature>